<dbReference type="KEGG" id="ddh:Desde_0542"/>
<dbReference type="Pfam" id="PF13175">
    <property type="entry name" value="AAA_15"/>
    <property type="match status" value="2"/>
</dbReference>
<reference evidence="3 4" key="2">
    <citation type="journal article" date="2015" name="J. Bacteriol.">
        <title>Genomic, proteomic, and biochemical analysis of the organohalide respiratory pathway in Desulfitobacterium dehalogenans.</title>
        <authorList>
            <person name="Kruse T."/>
            <person name="van de Pas B.A."/>
            <person name="Atteia A."/>
            <person name="Krab K."/>
            <person name="Hagen W.R."/>
            <person name="Goodwin L."/>
            <person name="Chain P."/>
            <person name="Boeren S."/>
            <person name="Maphosa F."/>
            <person name="Schraa G."/>
            <person name="de Vos W.M."/>
            <person name="van der Oost J."/>
            <person name="Smidt H."/>
            <person name="Stams A.J."/>
        </authorList>
    </citation>
    <scope>NUCLEOTIDE SEQUENCE [LARGE SCALE GENOMIC DNA]</scope>
    <source>
        <strain evidence="4">ATCC 51507 / DSM 9161 / JW/IU-DC1</strain>
    </source>
</reference>
<dbReference type="Proteomes" id="UP000006053">
    <property type="component" value="Chromosome"/>
</dbReference>
<organism evidence="3 4">
    <name type="scientific">Desulfitobacterium dehalogenans (strain ATCC 51507 / DSM 9161 / JW/IU-DC1)</name>
    <dbReference type="NCBI Taxonomy" id="756499"/>
    <lineage>
        <taxon>Bacteria</taxon>
        <taxon>Bacillati</taxon>
        <taxon>Bacillota</taxon>
        <taxon>Clostridia</taxon>
        <taxon>Eubacteriales</taxon>
        <taxon>Desulfitobacteriaceae</taxon>
        <taxon>Desulfitobacterium</taxon>
    </lineage>
</organism>
<keyword evidence="3" id="KW-0540">Nuclease</keyword>
<keyword evidence="3" id="KW-0255">Endonuclease</keyword>
<dbReference type="InterPro" id="IPR027417">
    <property type="entry name" value="P-loop_NTPase"/>
</dbReference>
<evidence type="ECO:0000313" key="3">
    <source>
        <dbReference type="EMBL" id="AFL99000.1"/>
    </source>
</evidence>
<keyword evidence="4" id="KW-1185">Reference proteome</keyword>
<dbReference type="InterPro" id="IPR041685">
    <property type="entry name" value="AAA_GajA/Old/RecF-like"/>
</dbReference>
<dbReference type="Pfam" id="PF20469">
    <property type="entry name" value="OLD-like_TOPRIM"/>
    <property type="match status" value="1"/>
</dbReference>
<dbReference type="InterPro" id="IPR051396">
    <property type="entry name" value="Bact_Antivir_Def_Nuclease"/>
</dbReference>
<dbReference type="CDD" id="cd01026">
    <property type="entry name" value="TOPRIM_OLD"/>
    <property type="match status" value="1"/>
</dbReference>
<dbReference type="SUPFAM" id="SSF52540">
    <property type="entry name" value="P-loop containing nucleoside triphosphate hydrolases"/>
    <property type="match status" value="1"/>
</dbReference>
<protein>
    <submittedName>
        <fullName evidence="3">Putative ATP-dependent endonuclease of the OLD family</fullName>
    </submittedName>
</protein>
<dbReference type="OrthoDB" id="9810873at2"/>
<dbReference type="PANTHER" id="PTHR43581:SF4">
    <property type="entry name" value="ATP_GTP PHOSPHATASE"/>
    <property type="match status" value="1"/>
</dbReference>
<dbReference type="eggNOG" id="COG4637">
    <property type="taxonomic scope" value="Bacteria"/>
</dbReference>
<accession>I4A4W6</accession>
<keyword evidence="3" id="KW-0378">Hydrolase</keyword>
<dbReference type="HOGENOM" id="CLU_021240_2_0_9"/>
<reference evidence="4" key="1">
    <citation type="submission" date="2012-06" db="EMBL/GenBank/DDBJ databases">
        <title>Complete sequence of Desulfitobacterium dehalogenans ATCC 51507.</title>
        <authorList>
            <person name="Lucas S."/>
            <person name="Han J."/>
            <person name="Lapidus A."/>
            <person name="Cheng J.-F."/>
            <person name="Goodwin L."/>
            <person name="Pitluck S."/>
            <person name="Peters L."/>
            <person name="Ovchinnikova G."/>
            <person name="Teshima H."/>
            <person name="Detter J.C."/>
            <person name="Han C."/>
            <person name="Tapia R."/>
            <person name="Land M."/>
            <person name="Hauser L."/>
            <person name="Kyrpides N."/>
            <person name="Ivanova N."/>
            <person name="Pagani I."/>
            <person name="Kruse T."/>
            <person name="de Vos W.M."/>
            <person name="Smidt H."/>
            <person name="Woyke T."/>
        </authorList>
    </citation>
    <scope>NUCLEOTIDE SEQUENCE [LARGE SCALE GENOMIC DNA]</scope>
    <source>
        <strain evidence="4">ATCC 51507 / DSM 9161 / JW/IU-DC1</strain>
    </source>
</reference>
<feature type="domain" description="OLD protein-like TOPRIM" evidence="2">
    <location>
        <begin position="435"/>
        <end position="497"/>
    </location>
</feature>
<dbReference type="eggNOG" id="COG3593">
    <property type="taxonomic scope" value="Bacteria"/>
</dbReference>
<sequence length="664" mass="76083">MNQPQICKIHIKNYRNFSSVGFDLSDRQVIIGENNVGKSNLLRAMQLILDPSLSDEDRRLEESDFFDGLEAPMENNQEILIELYIDNYFHIKNVLCQLSDATVDLDGRKVLKLSYKFFPQEDASGKVNYTYIIYKGDDETNFFTHGDRKYLNMRVIKAIRDVEAEMRNSRTSPLTRIIKQKYDIRKEDLIEISEALKSSGANMLNLPEINDLQTKISKLFNSIISYSEDEFGISLRTMDIDASRLLYALRPLIDKRESGNTSLGINNVLYITLTLLLIQDDTIKTYLSPTLYKKLTEQDGDEIVQRYYRGDDQTGYHLTYDLKDVDSQLYDFLYEHNSNTNGVTILAIEEPEAHLHPIFQRLLYKYVVLEANASLIITTHSTHISSVAPIKSIIHLVGNKSGTEVYTAANLNSPDKEISDLERYIDVKRGEIYLAKGIIFVEGIAEEYLVPSFAKRLGCDLDRLGVIVCNINSTNFWPYKQFADLLGIPNVIITDGDYYHTVNGEKIFGDLSDESHANFGYFGNERMEELYELFIDEDEFARFAELDITQQDEKLNKHGIFVGFYTFETDILNKIGKESDRAIICSVFNELTEGGQQQKDNFKANLVSKNYKKCLAQIESSHSNVGKGRFSQRLASICTRTMVPDYVKDAIEYICMEVRGELDE</sequence>
<feature type="domain" description="Endonuclease GajA/Old nuclease/RecF-like AAA" evidence="1">
    <location>
        <begin position="338"/>
        <end position="384"/>
    </location>
</feature>
<dbReference type="RefSeq" id="WP_014792494.1">
    <property type="nucleotide sequence ID" value="NC_018017.1"/>
</dbReference>
<gene>
    <name evidence="3" type="ordered locus">Desde_0542</name>
</gene>
<dbReference type="STRING" id="756499.Desde_0542"/>
<dbReference type="InterPro" id="IPR034139">
    <property type="entry name" value="TOPRIM_OLD"/>
</dbReference>
<evidence type="ECO:0000313" key="4">
    <source>
        <dbReference type="Proteomes" id="UP000006053"/>
    </source>
</evidence>
<name>I4A4W6_DESDJ</name>
<evidence type="ECO:0000259" key="1">
    <source>
        <dbReference type="Pfam" id="PF13175"/>
    </source>
</evidence>
<dbReference type="PANTHER" id="PTHR43581">
    <property type="entry name" value="ATP/GTP PHOSPHATASE"/>
    <property type="match status" value="1"/>
</dbReference>
<dbReference type="AlphaFoldDB" id="I4A4W6"/>
<dbReference type="Gene3D" id="3.40.50.300">
    <property type="entry name" value="P-loop containing nucleotide triphosphate hydrolases"/>
    <property type="match status" value="1"/>
</dbReference>
<dbReference type="GO" id="GO:0004519">
    <property type="term" value="F:endonuclease activity"/>
    <property type="evidence" value="ECO:0007669"/>
    <property type="project" value="UniProtKB-KW"/>
</dbReference>
<evidence type="ECO:0000259" key="2">
    <source>
        <dbReference type="Pfam" id="PF20469"/>
    </source>
</evidence>
<feature type="domain" description="Endonuclease GajA/Old nuclease/RecF-like AAA" evidence="1">
    <location>
        <begin position="6"/>
        <end position="234"/>
    </location>
</feature>
<dbReference type="EMBL" id="CP003348">
    <property type="protein sequence ID" value="AFL99000.1"/>
    <property type="molecule type" value="Genomic_DNA"/>
</dbReference>
<proteinExistence type="predicted"/>